<keyword evidence="2" id="KW-1185">Reference proteome</keyword>
<proteinExistence type="predicted"/>
<comment type="caution">
    <text evidence="1">The sequence shown here is derived from an EMBL/GenBank/DDBJ whole genome shotgun (WGS) entry which is preliminary data.</text>
</comment>
<organism evidence="1 2">
    <name type="scientific">Ficus carica</name>
    <name type="common">Common fig</name>
    <dbReference type="NCBI Taxonomy" id="3494"/>
    <lineage>
        <taxon>Eukaryota</taxon>
        <taxon>Viridiplantae</taxon>
        <taxon>Streptophyta</taxon>
        <taxon>Embryophyta</taxon>
        <taxon>Tracheophyta</taxon>
        <taxon>Spermatophyta</taxon>
        <taxon>Magnoliopsida</taxon>
        <taxon>eudicotyledons</taxon>
        <taxon>Gunneridae</taxon>
        <taxon>Pentapetalae</taxon>
        <taxon>rosids</taxon>
        <taxon>fabids</taxon>
        <taxon>Rosales</taxon>
        <taxon>Moraceae</taxon>
        <taxon>Ficeae</taxon>
        <taxon>Ficus</taxon>
    </lineage>
</organism>
<gene>
    <name evidence="1" type="ORF">TIFTF001_011009</name>
</gene>
<reference evidence="1" key="1">
    <citation type="submission" date="2023-07" db="EMBL/GenBank/DDBJ databases">
        <title>draft genome sequence of fig (Ficus carica).</title>
        <authorList>
            <person name="Takahashi T."/>
            <person name="Nishimura K."/>
        </authorList>
    </citation>
    <scope>NUCLEOTIDE SEQUENCE</scope>
</reference>
<evidence type="ECO:0000313" key="2">
    <source>
        <dbReference type="Proteomes" id="UP001187192"/>
    </source>
</evidence>
<dbReference type="AlphaFoldDB" id="A0AA88DHT1"/>
<dbReference type="EMBL" id="BTGU01000013">
    <property type="protein sequence ID" value="GMN41784.1"/>
    <property type="molecule type" value="Genomic_DNA"/>
</dbReference>
<dbReference type="Proteomes" id="UP001187192">
    <property type="component" value="Unassembled WGS sequence"/>
</dbReference>
<name>A0AA88DHT1_FICCA</name>
<sequence>MACILSPVLKLIRRADRQCGHPLHHGFLPQRHPVPNHQSNHRCHNGLWVSGLHRRHQYHQVQQILPRLPLHLLEPRPLGVEGGDHINKKAVQATIVMVTILVSVFG</sequence>
<protein>
    <submittedName>
        <fullName evidence="1">Uncharacterized protein</fullName>
    </submittedName>
</protein>
<evidence type="ECO:0000313" key="1">
    <source>
        <dbReference type="EMBL" id="GMN41784.1"/>
    </source>
</evidence>
<accession>A0AA88DHT1</accession>